<proteinExistence type="predicted"/>
<comment type="caution">
    <text evidence="1">The sequence shown here is derived from an EMBL/GenBank/DDBJ whole genome shotgun (WGS) entry which is preliminary data.</text>
</comment>
<dbReference type="RefSeq" id="WP_245887529.1">
    <property type="nucleotide sequence ID" value="NZ_PVTF01000026.1"/>
</dbReference>
<organism evidence="1 2">
    <name type="scientific">Umezawaea tangerina</name>
    <dbReference type="NCBI Taxonomy" id="84725"/>
    <lineage>
        <taxon>Bacteria</taxon>
        <taxon>Bacillati</taxon>
        <taxon>Actinomycetota</taxon>
        <taxon>Actinomycetes</taxon>
        <taxon>Pseudonocardiales</taxon>
        <taxon>Pseudonocardiaceae</taxon>
        <taxon>Umezawaea</taxon>
    </lineage>
</organism>
<evidence type="ECO:0000313" key="1">
    <source>
        <dbReference type="EMBL" id="PRY29159.1"/>
    </source>
</evidence>
<dbReference type="AlphaFoldDB" id="A0A2T0S6V0"/>
<evidence type="ECO:0000313" key="2">
    <source>
        <dbReference type="Proteomes" id="UP000239494"/>
    </source>
</evidence>
<keyword evidence="2" id="KW-1185">Reference proteome</keyword>
<reference evidence="1 2" key="1">
    <citation type="submission" date="2018-03" db="EMBL/GenBank/DDBJ databases">
        <title>Genomic Encyclopedia of Archaeal and Bacterial Type Strains, Phase II (KMG-II): from individual species to whole genera.</title>
        <authorList>
            <person name="Goeker M."/>
        </authorList>
    </citation>
    <scope>NUCLEOTIDE SEQUENCE [LARGE SCALE GENOMIC DNA]</scope>
    <source>
        <strain evidence="1 2">DSM 44720</strain>
    </source>
</reference>
<dbReference type="Proteomes" id="UP000239494">
    <property type="component" value="Unassembled WGS sequence"/>
</dbReference>
<gene>
    <name evidence="1" type="ORF">CLV43_12634</name>
</gene>
<dbReference type="EMBL" id="PVTF01000026">
    <property type="protein sequence ID" value="PRY29159.1"/>
    <property type="molecule type" value="Genomic_DNA"/>
</dbReference>
<protein>
    <submittedName>
        <fullName evidence="1">Uncharacterized protein</fullName>
    </submittedName>
</protein>
<sequence>MRGLVGGALKLEVRAMGIKWMDGKVARGAKVVRGARAWASGTIPDQAGKDECMVCGKQIRRTRNVSGGGRVCSLKCNEYWIENMT</sequence>
<name>A0A2T0S6V0_9PSEU</name>
<accession>A0A2T0S6V0</accession>